<dbReference type="RefSeq" id="WP_157934157.1">
    <property type="nucleotide sequence ID" value="NZ_CP016616.1"/>
</dbReference>
<dbReference type="EMBL" id="CP016616">
    <property type="protein sequence ID" value="ANY79015.1"/>
    <property type="molecule type" value="Genomic_DNA"/>
</dbReference>
<sequence length="1089" mass="109633">MAQYRFDPIWNTYFLEEAENFSLVDGQDHTDPNAGVTGNAFDNTIIGNDADNRLDGGEGADTLEGGAGNDAYAVDNPGDVVIEAEDGGSGDSVTAYISYTLPDHVEVLILQGFENIRGTGNGLANTLLGSDGGSNLLEGLGGNDRLFGFDGDDTLDGGEGADELWGWSGNDTFIVDDPGDVVSEDENRGEDLVIASIGYTLSNHVEHLRLVGSQGLAGIGNGLDNRITGDGGSDTLEGRDGNDTLDGGAGIDVLRGGAGDDLYRVDNTDDVVEEEDDGGIDSVETSVSYALAAFVENLVASGNAAIALTGNALANTLTGNAAENVLDGGAGADTLIGGDGDDTYIVDDADKIVEVAEGGIDTVRSATSYVLGDHLERLIATGLAAITLTGNGLDNTLIGNTAANTLDGGAGADHLHGGAGDDFYIIDEADNITELAGEGIDTVLTGSSYGLGDHLENLVAAGTAPSDLTGNGLDNSLTGNGAANVLDGAAGADTMIGGAGDDTYLFDGSDTIIEQAGEGIDTVMTTASYTLADHLENLTALGSAAISLIGNAADNLILGNAAANTLDGSAGTDTLSGGGGDDMYVVDDADTIIELAGGGTDTVYSAFSHTLGDHLERLIATGLAAVTLTGNGLDNTLIGNTAANTLDGAAGADHLQGGARDDFYVIDANDSITELAEEGTDTVLTRASFVLAANLENLVAAGTASIDLTGNGLSNRLTGNTAANVLDGRAGADTMIDGAGDDTYVVDGADTIIEQANEGIDTVVTAASYMLGAHLENLKAAGAAAVSLTGNAGDNLIQANAAANTLDGGAGADTLSGGGGDDTYIVDGVDTIVELAGGGTDTVHSAFSHALGNALQNLTATGSAAISLTGNALDNRLTGNAAANVIDGGSGSDIMDGGAGDDILIVDNAGDGVSGGSGTDTVRTSIDFTLGADVENLTAAAGIAALSLKGNAFGNSITGNGGANRIAGGLGNDQLGGGMGKDVFVFDTKPHKSTNVDRILDFSVKDDSVWLENKIFKKLGTKGSEKKPAKLAKDFFALDKAKDANDHLIYNKKTGKLFYDADGSGKAKAVEIATLSKKLKMTEKDFFVI</sequence>
<organism evidence="4">
    <name type="scientific">Microvirga ossetica</name>
    <dbReference type="NCBI Taxonomy" id="1882682"/>
    <lineage>
        <taxon>Bacteria</taxon>
        <taxon>Pseudomonadati</taxon>
        <taxon>Pseudomonadota</taxon>
        <taxon>Alphaproteobacteria</taxon>
        <taxon>Hyphomicrobiales</taxon>
        <taxon>Methylobacteriaceae</taxon>
        <taxon>Microvirga</taxon>
    </lineage>
</organism>
<dbReference type="InterPro" id="IPR018511">
    <property type="entry name" value="Hemolysin-typ_Ca-bd_CS"/>
</dbReference>
<keyword evidence="2" id="KW-0964">Secreted</keyword>
<evidence type="ECO:0000256" key="3">
    <source>
        <dbReference type="SAM" id="MobiDB-lite"/>
    </source>
</evidence>
<dbReference type="PANTHER" id="PTHR38340:SF1">
    <property type="entry name" value="S-LAYER PROTEIN"/>
    <property type="match status" value="1"/>
</dbReference>
<dbReference type="InterPro" id="IPR050557">
    <property type="entry name" value="RTX_toxin/Mannuronan_C5-epim"/>
</dbReference>
<evidence type="ECO:0000256" key="1">
    <source>
        <dbReference type="ARBA" id="ARBA00004613"/>
    </source>
</evidence>
<dbReference type="OrthoDB" id="8010440at2"/>
<dbReference type="SUPFAM" id="SSF51120">
    <property type="entry name" value="beta-Roll"/>
    <property type="match status" value="10"/>
</dbReference>
<dbReference type="Pfam" id="PF00353">
    <property type="entry name" value="HemolysinCabind"/>
    <property type="match status" value="12"/>
</dbReference>
<reference evidence="4" key="1">
    <citation type="submission" date="2016-07" db="EMBL/GenBank/DDBJ databases">
        <title>Microvirga ossetica sp. nov. a new species of rhizobia isolated from root nodules of the legume species Vicia alpestris Steven originated from North Ossetia region in the Caucasus.</title>
        <authorList>
            <person name="Safronova V.I."/>
            <person name="Kuznetsova I.G."/>
            <person name="Sazanova A.L."/>
            <person name="Belimov A."/>
            <person name="Andronov E."/>
            <person name="Osledkin Y.S."/>
            <person name="Onishchuk O.P."/>
            <person name="Kurchak O.N."/>
            <person name="Shaposhnikov A.I."/>
            <person name="Willems A."/>
            <person name="Tikhonovich I.A."/>
        </authorList>
    </citation>
    <scope>NUCLEOTIDE SEQUENCE [LARGE SCALE GENOMIC DNA]</scope>
    <source>
        <strain evidence="4">V5/3M</strain>
    </source>
</reference>
<dbReference type="AlphaFoldDB" id="A0A1B2EGA2"/>
<evidence type="ECO:0000313" key="4">
    <source>
        <dbReference type="EMBL" id="ANY79015.1"/>
    </source>
</evidence>
<dbReference type="InterPro" id="IPR001343">
    <property type="entry name" value="Hemolysn_Ca-bd"/>
</dbReference>
<protein>
    <recommendedName>
        <fullName evidence="5">Peptidase M10 serralysin C-terminal domain-containing protein</fullName>
    </recommendedName>
</protein>
<comment type="subcellular location">
    <subcellularLocation>
        <location evidence="1">Secreted</location>
    </subcellularLocation>
</comment>
<name>A0A1B2EGA2_9HYPH</name>
<dbReference type="GO" id="GO:0005509">
    <property type="term" value="F:calcium ion binding"/>
    <property type="evidence" value="ECO:0007669"/>
    <property type="project" value="InterPro"/>
</dbReference>
<dbReference type="InterPro" id="IPR011049">
    <property type="entry name" value="Serralysin-like_metalloprot_C"/>
</dbReference>
<dbReference type="PROSITE" id="PS00330">
    <property type="entry name" value="HEMOLYSIN_CALCIUM"/>
    <property type="match status" value="3"/>
</dbReference>
<dbReference type="PRINTS" id="PR00313">
    <property type="entry name" value="CABNDNGRPT"/>
</dbReference>
<feature type="region of interest" description="Disordered" evidence="3">
    <location>
        <begin position="50"/>
        <end position="69"/>
    </location>
</feature>
<evidence type="ECO:0008006" key="5">
    <source>
        <dbReference type="Google" id="ProtNLM"/>
    </source>
</evidence>
<dbReference type="GO" id="GO:0005576">
    <property type="term" value="C:extracellular region"/>
    <property type="evidence" value="ECO:0007669"/>
    <property type="project" value="UniProtKB-SubCell"/>
</dbReference>
<proteinExistence type="predicted"/>
<accession>A0A1B2EGA2</accession>
<gene>
    <name evidence="4" type="ORF">BB934_12990</name>
</gene>
<dbReference type="Gene3D" id="2.150.10.10">
    <property type="entry name" value="Serralysin-like metalloprotease, C-terminal"/>
    <property type="match status" value="8"/>
</dbReference>
<dbReference type="PANTHER" id="PTHR38340">
    <property type="entry name" value="S-LAYER PROTEIN"/>
    <property type="match status" value="1"/>
</dbReference>
<dbReference type="KEGG" id="moc:BB934_12990"/>
<evidence type="ECO:0000256" key="2">
    <source>
        <dbReference type="ARBA" id="ARBA00022525"/>
    </source>
</evidence>